<evidence type="ECO:0000313" key="9">
    <source>
        <dbReference type="EMBL" id="QKG79658.1"/>
    </source>
</evidence>
<dbReference type="Pfam" id="PF04039">
    <property type="entry name" value="MnhB"/>
    <property type="match status" value="1"/>
</dbReference>
<evidence type="ECO:0000256" key="7">
    <source>
        <dbReference type="SAM" id="Phobius"/>
    </source>
</evidence>
<accession>A0A7D4BDY7</accession>
<evidence type="ECO:0000256" key="2">
    <source>
        <dbReference type="ARBA" id="ARBA00009425"/>
    </source>
</evidence>
<evidence type="ECO:0000256" key="6">
    <source>
        <dbReference type="ARBA" id="ARBA00023136"/>
    </source>
</evidence>
<evidence type="ECO:0000259" key="8">
    <source>
        <dbReference type="Pfam" id="PF04039"/>
    </source>
</evidence>
<dbReference type="InterPro" id="IPR007182">
    <property type="entry name" value="MnhB"/>
</dbReference>
<keyword evidence="5 7" id="KW-1133">Transmembrane helix</keyword>
<feature type="transmembrane region" description="Helical" evidence="7">
    <location>
        <begin position="35"/>
        <end position="55"/>
    </location>
</feature>
<evidence type="ECO:0000256" key="1">
    <source>
        <dbReference type="ARBA" id="ARBA00004651"/>
    </source>
</evidence>
<name>A0A7D4BDY7_9BACT</name>
<dbReference type="Proteomes" id="UP000500961">
    <property type="component" value="Chromosome"/>
</dbReference>
<reference evidence="9 10" key="1">
    <citation type="submission" date="2019-07" db="EMBL/GenBank/DDBJ databases">
        <title>Thalassofilum flectens gen. nov., sp. nov., a novel moderate thermophilic anaerobe from a shallow sea hot spring in Kunashir Island (Russia), representing a new family in the order Bacteroidales, and proposal of Thalassofilacea fam. nov.</title>
        <authorList>
            <person name="Kochetkova T.V."/>
            <person name="Podosokorskaya O.A."/>
            <person name="Novikov A."/>
            <person name="Elcheninov A.G."/>
            <person name="Toshchakov S.V."/>
            <person name="Kublanov I.V."/>
        </authorList>
    </citation>
    <scope>NUCLEOTIDE SEQUENCE [LARGE SCALE GENOMIC DNA]</scope>
    <source>
        <strain evidence="9 10">38-H</strain>
    </source>
</reference>
<evidence type="ECO:0000313" key="10">
    <source>
        <dbReference type="Proteomes" id="UP000500961"/>
    </source>
</evidence>
<evidence type="ECO:0000256" key="5">
    <source>
        <dbReference type="ARBA" id="ARBA00022989"/>
    </source>
</evidence>
<dbReference type="GO" id="GO:0005886">
    <property type="term" value="C:plasma membrane"/>
    <property type="evidence" value="ECO:0007669"/>
    <property type="project" value="UniProtKB-SubCell"/>
</dbReference>
<keyword evidence="10" id="KW-1185">Reference proteome</keyword>
<comment type="subcellular location">
    <subcellularLocation>
        <location evidence="1">Cell membrane</location>
        <topology evidence="1">Multi-pass membrane protein</topology>
    </subcellularLocation>
</comment>
<feature type="transmembrane region" description="Helical" evidence="7">
    <location>
        <begin position="67"/>
        <end position="87"/>
    </location>
</feature>
<dbReference type="InterPro" id="IPR050622">
    <property type="entry name" value="CPA3_antiporter_subunitB"/>
</dbReference>
<keyword evidence="3" id="KW-1003">Cell membrane</keyword>
<protein>
    <submittedName>
        <fullName evidence="9">Na(+)/H(+) antiporter subunit B</fullName>
    </submittedName>
</protein>
<feature type="domain" description="Na+/H+ antiporter MnhB subunit-related protein" evidence="8">
    <location>
        <begin position="5"/>
        <end position="126"/>
    </location>
</feature>
<dbReference type="PANTHER" id="PTHR33932">
    <property type="entry name" value="NA(+)/H(+) ANTIPORTER SUBUNIT B"/>
    <property type="match status" value="1"/>
</dbReference>
<dbReference type="RefSeq" id="WP_173073632.1">
    <property type="nucleotide sequence ID" value="NZ_CP041345.1"/>
</dbReference>
<gene>
    <name evidence="9" type="ORF">FHG85_05080</name>
</gene>
<feature type="transmembrane region" description="Helical" evidence="7">
    <location>
        <begin position="12"/>
        <end position="29"/>
    </location>
</feature>
<proteinExistence type="inferred from homology"/>
<dbReference type="PANTHER" id="PTHR33932:SF4">
    <property type="entry name" value="NA(+)_H(+) ANTIPORTER SUBUNIT B"/>
    <property type="match status" value="1"/>
</dbReference>
<comment type="similarity">
    <text evidence="2">Belongs to the CPA3 antiporters (TC 2.A.63) subunit B family.</text>
</comment>
<evidence type="ECO:0000256" key="3">
    <source>
        <dbReference type="ARBA" id="ARBA00022475"/>
    </source>
</evidence>
<keyword evidence="6 7" id="KW-0472">Membrane</keyword>
<keyword evidence="4 7" id="KW-0812">Transmembrane</keyword>
<dbReference type="KEGG" id="ttz:FHG85_05080"/>
<feature type="transmembrane region" description="Helical" evidence="7">
    <location>
        <begin position="107"/>
        <end position="132"/>
    </location>
</feature>
<sequence>MRTVILKTSVKLLTPLFILFSLFLLFRGHNAAGGGFIGGLLAAIGLFMRAMVLGVNNTIAKYRIRPMGIIAIGLTIALISLIIPLLLGHPLMTGVWLKFSVPLIGKLGTPLMFDIGVYALVIGVVLNITFILSKN</sequence>
<dbReference type="AlphaFoldDB" id="A0A7D4BDY7"/>
<organism evidence="9 10">
    <name type="scientific">Tenuifilum thalassicum</name>
    <dbReference type="NCBI Taxonomy" id="2590900"/>
    <lineage>
        <taxon>Bacteria</taxon>
        <taxon>Pseudomonadati</taxon>
        <taxon>Bacteroidota</taxon>
        <taxon>Bacteroidia</taxon>
        <taxon>Bacteroidales</taxon>
        <taxon>Tenuifilaceae</taxon>
        <taxon>Tenuifilum</taxon>
    </lineage>
</organism>
<dbReference type="EMBL" id="CP041345">
    <property type="protein sequence ID" value="QKG79658.1"/>
    <property type="molecule type" value="Genomic_DNA"/>
</dbReference>
<evidence type="ECO:0000256" key="4">
    <source>
        <dbReference type="ARBA" id="ARBA00022692"/>
    </source>
</evidence>